<feature type="repeat" description="PPR" evidence="2">
    <location>
        <begin position="75"/>
        <end position="111"/>
    </location>
</feature>
<proteinExistence type="predicted"/>
<dbReference type="PROSITE" id="PS51375">
    <property type="entry name" value="PPR"/>
    <property type="match status" value="1"/>
</dbReference>
<dbReference type="Pfam" id="PF13041">
    <property type="entry name" value="PPR_2"/>
    <property type="match status" value="1"/>
</dbReference>
<protein>
    <submittedName>
        <fullName evidence="3">Pentatricopeptide repeat-containing protein</fullName>
    </submittedName>
</protein>
<accession>A0A9E7JJW2</accession>
<name>A0A9E7JJW2_9LILI</name>
<dbReference type="InterPro" id="IPR046848">
    <property type="entry name" value="E_motif"/>
</dbReference>
<dbReference type="GO" id="GO:0009451">
    <property type="term" value="P:RNA modification"/>
    <property type="evidence" value="ECO:0007669"/>
    <property type="project" value="InterPro"/>
</dbReference>
<organism evidence="3 4">
    <name type="scientific">Musa troglodytarum</name>
    <name type="common">fe'i banana</name>
    <dbReference type="NCBI Taxonomy" id="320322"/>
    <lineage>
        <taxon>Eukaryota</taxon>
        <taxon>Viridiplantae</taxon>
        <taxon>Streptophyta</taxon>
        <taxon>Embryophyta</taxon>
        <taxon>Tracheophyta</taxon>
        <taxon>Spermatophyta</taxon>
        <taxon>Magnoliopsida</taxon>
        <taxon>Liliopsida</taxon>
        <taxon>Zingiberales</taxon>
        <taxon>Musaceae</taxon>
        <taxon>Musa</taxon>
    </lineage>
</organism>
<keyword evidence="4" id="KW-1185">Reference proteome</keyword>
<gene>
    <name evidence="3" type="ORF">MUK42_02092</name>
</gene>
<evidence type="ECO:0000313" key="3">
    <source>
        <dbReference type="EMBL" id="URD83459.1"/>
    </source>
</evidence>
<reference evidence="3" key="1">
    <citation type="submission" date="2022-05" db="EMBL/GenBank/DDBJ databases">
        <title>The Musa troglodytarum L. genome provides insights into the mechanism of non-climacteric behaviour and enrichment of carotenoids.</title>
        <authorList>
            <person name="Wang J."/>
        </authorList>
    </citation>
    <scope>NUCLEOTIDE SEQUENCE</scope>
    <source>
        <tissue evidence="3">Leaf</tissue>
    </source>
</reference>
<evidence type="ECO:0000256" key="1">
    <source>
        <dbReference type="ARBA" id="ARBA00022737"/>
    </source>
</evidence>
<dbReference type="FunFam" id="1.25.40.10:FF:000184">
    <property type="entry name" value="Pentatricopeptide repeat-containing protein, chloroplastic"/>
    <property type="match status" value="1"/>
</dbReference>
<dbReference type="EMBL" id="CP097503">
    <property type="protein sequence ID" value="URD83459.1"/>
    <property type="molecule type" value="Genomic_DNA"/>
</dbReference>
<dbReference type="OrthoDB" id="772730at2759"/>
<dbReference type="Pfam" id="PF01535">
    <property type="entry name" value="PPR"/>
    <property type="match status" value="2"/>
</dbReference>
<keyword evidence="1" id="KW-0677">Repeat</keyword>
<dbReference type="NCBIfam" id="TIGR00756">
    <property type="entry name" value="PPR"/>
    <property type="match status" value="2"/>
</dbReference>
<dbReference type="Gene3D" id="1.25.40.10">
    <property type="entry name" value="Tetratricopeptide repeat domain"/>
    <property type="match status" value="2"/>
</dbReference>
<dbReference type="Pfam" id="PF20431">
    <property type="entry name" value="E_motif"/>
    <property type="match status" value="1"/>
</dbReference>
<sequence length="301" mass="33441">MLFDGVAADKFALSLALNACSRIPSLREGSQIHALLLKGDLASNLYLQNGLIALYSKCGLPEIARRVFDRIPERDAISWNSMIDGYLKDGNVVAAQKLFDEMEMKRRSLKPDDITFIGVLNACSHAGLVKEGLMCFEIMRRDYALEPKVQHYACMIDILGRAGQLEEALNLIRSMPIEANDVVWRSLLSACRNHRNVGMGRKLMKGLTQGGAWDSSTCVLLSNLYAGVGMWGDARKVRTMMREKELKKVPGCSWIELDGIVHEFVVGDYLCPRAKEASSSSEMFCTSNLHSSTTSLEYTCS</sequence>
<dbReference type="InterPro" id="IPR011990">
    <property type="entry name" value="TPR-like_helical_dom_sf"/>
</dbReference>
<dbReference type="AlphaFoldDB" id="A0A9E7JJW2"/>
<evidence type="ECO:0000256" key="2">
    <source>
        <dbReference type="PROSITE-ProRule" id="PRU00708"/>
    </source>
</evidence>
<dbReference type="PANTHER" id="PTHR47926">
    <property type="entry name" value="PENTATRICOPEPTIDE REPEAT-CONTAINING PROTEIN"/>
    <property type="match status" value="1"/>
</dbReference>
<dbReference type="GO" id="GO:0003723">
    <property type="term" value="F:RNA binding"/>
    <property type="evidence" value="ECO:0007669"/>
    <property type="project" value="InterPro"/>
</dbReference>
<dbReference type="Proteomes" id="UP001055439">
    <property type="component" value="Chromosome 10"/>
</dbReference>
<dbReference type="InterPro" id="IPR046960">
    <property type="entry name" value="PPR_At4g14850-like_plant"/>
</dbReference>
<dbReference type="PANTHER" id="PTHR47926:SF456">
    <property type="entry name" value="PENTATRICOPEPTIDE REPEAT-CONTAINING PROTEIN ELI1, CHLOROPLASTIC"/>
    <property type="match status" value="1"/>
</dbReference>
<evidence type="ECO:0000313" key="4">
    <source>
        <dbReference type="Proteomes" id="UP001055439"/>
    </source>
</evidence>
<dbReference type="InterPro" id="IPR002885">
    <property type="entry name" value="PPR_rpt"/>
</dbReference>